<feature type="transmembrane region" description="Helical" evidence="1">
    <location>
        <begin position="199"/>
        <end position="222"/>
    </location>
</feature>
<keyword evidence="4" id="KW-1185">Reference proteome</keyword>
<dbReference type="PANTHER" id="PTHR36435:SF1">
    <property type="entry name" value="CAAX AMINO TERMINAL PROTEASE FAMILY PROTEIN"/>
    <property type="match status" value="1"/>
</dbReference>
<dbReference type="GO" id="GO:0008237">
    <property type="term" value="F:metallopeptidase activity"/>
    <property type="evidence" value="ECO:0007669"/>
    <property type="project" value="UniProtKB-KW"/>
</dbReference>
<keyword evidence="1" id="KW-1133">Transmembrane helix</keyword>
<dbReference type="InterPro" id="IPR003675">
    <property type="entry name" value="Rce1/LyrA-like_dom"/>
</dbReference>
<comment type="caution">
    <text evidence="3">The sequence shown here is derived from an EMBL/GenBank/DDBJ whole genome shotgun (WGS) entry which is preliminary data.</text>
</comment>
<keyword evidence="3" id="KW-0482">Metalloprotease</keyword>
<dbReference type="RefSeq" id="WP_169527619.1">
    <property type="nucleotide sequence ID" value="NZ_JAAMPU010000106.1"/>
</dbReference>
<feature type="transmembrane region" description="Helical" evidence="1">
    <location>
        <begin position="159"/>
        <end position="179"/>
    </location>
</feature>
<dbReference type="InterPro" id="IPR052710">
    <property type="entry name" value="CAAX_protease"/>
</dbReference>
<keyword evidence="3" id="KW-0645">Protease</keyword>
<accession>A0A972FUW7</accession>
<proteinExistence type="predicted"/>
<dbReference type="GO" id="GO:0080120">
    <property type="term" value="P:CAAX-box protein maturation"/>
    <property type="evidence" value="ECO:0007669"/>
    <property type="project" value="UniProtKB-ARBA"/>
</dbReference>
<evidence type="ECO:0000313" key="4">
    <source>
        <dbReference type="Proteomes" id="UP000712080"/>
    </source>
</evidence>
<dbReference type="GO" id="GO:0004175">
    <property type="term" value="F:endopeptidase activity"/>
    <property type="evidence" value="ECO:0007669"/>
    <property type="project" value="UniProtKB-ARBA"/>
</dbReference>
<evidence type="ECO:0000256" key="1">
    <source>
        <dbReference type="SAM" id="Phobius"/>
    </source>
</evidence>
<feature type="transmembrane region" description="Helical" evidence="1">
    <location>
        <begin position="12"/>
        <end position="30"/>
    </location>
</feature>
<feature type="transmembrane region" description="Helical" evidence="1">
    <location>
        <begin position="81"/>
        <end position="105"/>
    </location>
</feature>
<dbReference type="Pfam" id="PF02517">
    <property type="entry name" value="Rce1-like"/>
    <property type="match status" value="1"/>
</dbReference>
<evidence type="ECO:0000259" key="2">
    <source>
        <dbReference type="Pfam" id="PF02517"/>
    </source>
</evidence>
<organism evidence="3 4">
    <name type="scientific">Flavobacterium silvaticum</name>
    <dbReference type="NCBI Taxonomy" id="1852020"/>
    <lineage>
        <taxon>Bacteria</taxon>
        <taxon>Pseudomonadati</taxon>
        <taxon>Bacteroidota</taxon>
        <taxon>Flavobacteriia</taxon>
        <taxon>Flavobacteriales</taxon>
        <taxon>Flavobacteriaceae</taxon>
        <taxon>Flavobacterium</taxon>
    </lineage>
</organism>
<dbReference type="AlphaFoldDB" id="A0A972FUW7"/>
<dbReference type="PANTHER" id="PTHR36435">
    <property type="entry name" value="SLR1288 PROTEIN"/>
    <property type="match status" value="1"/>
</dbReference>
<dbReference type="EMBL" id="JAAMPU010000106">
    <property type="protein sequence ID" value="NMH28507.1"/>
    <property type="molecule type" value="Genomic_DNA"/>
</dbReference>
<gene>
    <name evidence="3" type="ORF">G6047_10735</name>
</gene>
<reference evidence="3" key="1">
    <citation type="submission" date="2020-02" db="EMBL/GenBank/DDBJ databases">
        <title>Flavobacterium sp. genome.</title>
        <authorList>
            <person name="Jung H.S."/>
            <person name="Baek J.H."/>
            <person name="Jeon C.O."/>
        </authorList>
    </citation>
    <scope>NUCLEOTIDE SEQUENCE</scope>
    <source>
        <strain evidence="3">SE-s28</strain>
    </source>
</reference>
<dbReference type="Proteomes" id="UP000712080">
    <property type="component" value="Unassembled WGS sequence"/>
</dbReference>
<protein>
    <submittedName>
        <fullName evidence="3">CPBP family intramembrane metalloprotease</fullName>
    </submittedName>
</protein>
<keyword evidence="1" id="KW-0812">Transmembrane</keyword>
<keyword evidence="3" id="KW-0378">Hydrolase</keyword>
<feature type="transmembrane region" description="Helical" evidence="1">
    <location>
        <begin position="42"/>
        <end position="61"/>
    </location>
</feature>
<feature type="domain" description="CAAX prenyl protease 2/Lysostaphin resistance protein A-like" evidence="2">
    <location>
        <begin position="124"/>
        <end position="214"/>
    </location>
</feature>
<sequence length="224" mass="25570">MPSKINPAKYQIGLIVTLTLLIAFPLLSMGSGSAKPNMERLVISRLIQWIFLLCLWLYTIFVERQDFLPWKKEKLSFVKILAHAGLLYLAVIFLSLPIRILLDFLKPEKMSPLLTGLKPILLKNWLLIPFISVTAGVIEEFLFRGYLQPRLQALIKNPVITIILTSVVFAVVHIGYGTFQNVVGPFLIGLLFSSYYWKYRNIMPLILCHCLIDIISLTVIVLKK</sequence>
<evidence type="ECO:0000313" key="3">
    <source>
        <dbReference type="EMBL" id="NMH28507.1"/>
    </source>
</evidence>
<feature type="transmembrane region" description="Helical" evidence="1">
    <location>
        <begin position="125"/>
        <end position="147"/>
    </location>
</feature>
<keyword evidence="1" id="KW-0472">Membrane</keyword>
<name>A0A972FUW7_9FLAO</name>